<gene>
    <name evidence="4" type="ORF">FRC98_15495</name>
</gene>
<dbReference type="RefSeq" id="WP_146982351.1">
    <property type="nucleotide sequence ID" value="NZ_VOSM01000008.1"/>
</dbReference>
<keyword evidence="5" id="KW-1185">Reference proteome</keyword>
<evidence type="ECO:0000256" key="1">
    <source>
        <dbReference type="SAM" id="Phobius"/>
    </source>
</evidence>
<dbReference type="EMBL" id="VOSM01000008">
    <property type="protein sequence ID" value="TXD35610.1"/>
    <property type="molecule type" value="Genomic_DNA"/>
</dbReference>
<feature type="transmembrane region" description="Helical" evidence="1">
    <location>
        <begin position="21"/>
        <end position="41"/>
    </location>
</feature>
<dbReference type="Pfam" id="PF09822">
    <property type="entry name" value="ABC_transp_aux"/>
    <property type="match status" value="1"/>
</dbReference>
<feature type="domain" description="ABC-type uncharacterised transport system" evidence="2">
    <location>
        <begin position="196"/>
        <end position="492"/>
    </location>
</feature>
<dbReference type="AlphaFoldDB" id="A0A5C6X1L4"/>
<protein>
    <submittedName>
        <fullName evidence="4">Uncharacterized protein</fullName>
    </submittedName>
</protein>
<keyword evidence="1" id="KW-1133">Transmembrane helix</keyword>
<dbReference type="OrthoDB" id="9794512at2"/>
<reference evidence="4 5" key="1">
    <citation type="submission" date="2019-08" db="EMBL/GenBank/DDBJ databases">
        <title>Bradymonadales sp. TMQ4.</title>
        <authorList>
            <person name="Liang Q."/>
        </authorList>
    </citation>
    <scope>NUCLEOTIDE SEQUENCE [LARGE SCALE GENOMIC DNA]</scope>
    <source>
        <strain evidence="4 5">TMQ4</strain>
    </source>
</reference>
<feature type="transmembrane region" description="Helical" evidence="1">
    <location>
        <begin position="541"/>
        <end position="560"/>
    </location>
</feature>
<keyword evidence="1" id="KW-0472">Membrane</keyword>
<dbReference type="Proteomes" id="UP000321412">
    <property type="component" value="Unassembled WGS sequence"/>
</dbReference>
<dbReference type="InterPro" id="IPR055396">
    <property type="entry name" value="DUF7088"/>
</dbReference>
<dbReference type="Pfam" id="PF23357">
    <property type="entry name" value="DUF7088"/>
    <property type="match status" value="1"/>
</dbReference>
<evidence type="ECO:0000259" key="3">
    <source>
        <dbReference type="Pfam" id="PF23357"/>
    </source>
</evidence>
<evidence type="ECO:0000259" key="2">
    <source>
        <dbReference type="Pfam" id="PF09822"/>
    </source>
</evidence>
<comment type="caution">
    <text evidence="4">The sequence shown here is derived from an EMBL/GenBank/DDBJ whole genome shotgun (WGS) entry which is preliminary data.</text>
</comment>
<name>A0A5C6X1L4_9DELT</name>
<sequence length="577" mass="63042">MRESKSKSNAPGQRRRAVSGANAVVMGVLLVLIAVAANALMSQTFWRIDLTENQIYTLSEPSLAAVEDLDEPVEVRAFISPDLPAPFHNLSQDVADLLSEYEAASGGQLSFKIIAPEDSAESEEAAAGFGIEQVAIGQQSESEMSLRAIYKGVAFIKGDQSEVIRDLQTTGQPELDNFEYEFTKALLNLQRPEPRRVAFASGAGGPVAQPGFVQSLEQVFSQLYGSLIEATTYDLSSGELVPDDVHALVLLNVQGDVSEEALFAIDQFLQRGGSVGWFQSSSVVDEAMQRQLMQQLQQNPQFAGQLPTMRKRFDSNLIELFSHYGITLRADTVIDRERALSFSLVATPQGLARVSHPGSFSITDIDTSLPFMRGFSTMALPVPSSLVIDEALRGNEDLEFHEVLRTSPGSTRLPSPPSDMSYETFMEPAASEEAGPFVVAATAQGELPSYYSDNPLPEGRAESDLVSETQAGRVLVVGSGDFLGPQRETGFDERLAGLGAQFFLSSVEWLVQDSALSEIRGKAMPRLIGEVSREQQRSIQFANIVIVPCFFALLGIFMMGRRRRRKEALSQWMSSES</sequence>
<dbReference type="InterPro" id="IPR019196">
    <property type="entry name" value="ABC_transp_unknown"/>
</dbReference>
<feature type="domain" description="DUF7088" evidence="3">
    <location>
        <begin position="52"/>
        <end position="155"/>
    </location>
</feature>
<organism evidence="4 5">
    <name type="scientific">Lujinxingia vulgaris</name>
    <dbReference type="NCBI Taxonomy" id="2600176"/>
    <lineage>
        <taxon>Bacteria</taxon>
        <taxon>Deltaproteobacteria</taxon>
        <taxon>Bradymonadales</taxon>
        <taxon>Lujinxingiaceae</taxon>
        <taxon>Lujinxingia</taxon>
    </lineage>
</organism>
<evidence type="ECO:0000313" key="4">
    <source>
        <dbReference type="EMBL" id="TXD35610.1"/>
    </source>
</evidence>
<accession>A0A5C6X1L4</accession>
<proteinExistence type="predicted"/>
<evidence type="ECO:0000313" key="5">
    <source>
        <dbReference type="Proteomes" id="UP000321412"/>
    </source>
</evidence>
<keyword evidence="1" id="KW-0812">Transmembrane</keyword>